<evidence type="ECO:0008006" key="6">
    <source>
        <dbReference type="Google" id="ProtNLM"/>
    </source>
</evidence>
<evidence type="ECO:0000313" key="5">
    <source>
        <dbReference type="Proteomes" id="UP000536604"/>
    </source>
</evidence>
<dbReference type="Pfam" id="PF00436">
    <property type="entry name" value="SSB"/>
    <property type="match status" value="1"/>
</dbReference>
<evidence type="ECO:0000256" key="3">
    <source>
        <dbReference type="SAM" id="MobiDB-lite"/>
    </source>
</evidence>
<dbReference type="Gene3D" id="2.40.50.140">
    <property type="entry name" value="Nucleic acid-binding proteins"/>
    <property type="match status" value="1"/>
</dbReference>
<dbReference type="InterPro" id="IPR012340">
    <property type="entry name" value="NA-bd_OB-fold"/>
</dbReference>
<dbReference type="EMBL" id="JACHJO010000004">
    <property type="protein sequence ID" value="MBB6119806.1"/>
    <property type="molecule type" value="Genomic_DNA"/>
</dbReference>
<dbReference type="SUPFAM" id="SSF50249">
    <property type="entry name" value="Nucleic acid-binding proteins"/>
    <property type="match status" value="1"/>
</dbReference>
<comment type="caution">
    <text evidence="4">The sequence shown here is derived from an EMBL/GenBank/DDBJ whole genome shotgun (WGS) entry which is preliminary data.</text>
</comment>
<dbReference type="AlphaFoldDB" id="A0A841IRA0"/>
<organism evidence="4 5">
    <name type="scientific">Nocardiopsis algeriensis</name>
    <dbReference type="NCBI Taxonomy" id="1478215"/>
    <lineage>
        <taxon>Bacteria</taxon>
        <taxon>Bacillati</taxon>
        <taxon>Actinomycetota</taxon>
        <taxon>Actinomycetes</taxon>
        <taxon>Streptosporangiales</taxon>
        <taxon>Nocardiopsidaceae</taxon>
        <taxon>Nocardiopsis</taxon>
    </lineage>
</organism>
<proteinExistence type="predicted"/>
<dbReference type="Proteomes" id="UP000536604">
    <property type="component" value="Unassembled WGS sequence"/>
</dbReference>
<accession>A0A841IRA0</accession>
<dbReference type="InterPro" id="IPR000424">
    <property type="entry name" value="Primosome_PriB/ssb"/>
</dbReference>
<dbReference type="CDD" id="cd04496">
    <property type="entry name" value="SSB_OBF"/>
    <property type="match status" value="1"/>
</dbReference>
<protein>
    <recommendedName>
        <fullName evidence="6">Single-stranded DNA-binding protein</fullName>
    </recommendedName>
</protein>
<dbReference type="PROSITE" id="PS50935">
    <property type="entry name" value="SSB"/>
    <property type="match status" value="1"/>
</dbReference>
<reference evidence="4 5" key="1">
    <citation type="submission" date="2020-08" db="EMBL/GenBank/DDBJ databases">
        <title>Genomic Encyclopedia of Type Strains, Phase III (KMG-III): the genomes of soil and plant-associated and newly described type strains.</title>
        <authorList>
            <person name="Whitman W."/>
        </authorList>
    </citation>
    <scope>NUCLEOTIDE SEQUENCE [LARGE SCALE GENOMIC DNA]</scope>
    <source>
        <strain evidence="4 5">CECT 8712</strain>
    </source>
</reference>
<evidence type="ECO:0000256" key="2">
    <source>
        <dbReference type="PROSITE-ProRule" id="PRU00252"/>
    </source>
</evidence>
<name>A0A841IRA0_9ACTN</name>
<sequence length="190" mass="20146">MTDTRCPERARASATGTAAVFARHARERISDVPESASREDRPTRAVPDGTVPGPGAPAATRSGGGGHSEEGHRNEVVVAGRITSEPVLRDLPSGDRIATWRICVARSADSGFRGRRVDSITCVSFDRVLHGRIGDWCAGDVVQVSGALRRRTWQGRSGIRSVCEVEVRTAELLRPGPGGRSRAATPEAGG</sequence>
<gene>
    <name evidence="4" type="ORF">FHS13_001755</name>
</gene>
<evidence type="ECO:0000256" key="1">
    <source>
        <dbReference type="ARBA" id="ARBA00023125"/>
    </source>
</evidence>
<dbReference type="RefSeq" id="WP_246404837.1">
    <property type="nucleotide sequence ID" value="NZ_JACHJO010000004.1"/>
</dbReference>
<feature type="region of interest" description="Disordered" evidence="3">
    <location>
        <begin position="1"/>
        <end position="71"/>
    </location>
</feature>
<feature type="compositionally biased region" description="Basic and acidic residues" evidence="3">
    <location>
        <begin position="1"/>
        <end position="11"/>
    </location>
</feature>
<evidence type="ECO:0000313" key="4">
    <source>
        <dbReference type="EMBL" id="MBB6119806.1"/>
    </source>
</evidence>
<keyword evidence="5" id="KW-1185">Reference proteome</keyword>
<feature type="compositionally biased region" description="Basic and acidic residues" evidence="3">
    <location>
        <begin position="27"/>
        <end position="43"/>
    </location>
</feature>
<keyword evidence="1 2" id="KW-0238">DNA-binding</keyword>
<dbReference type="GO" id="GO:0003697">
    <property type="term" value="F:single-stranded DNA binding"/>
    <property type="evidence" value="ECO:0007669"/>
    <property type="project" value="InterPro"/>
</dbReference>